<evidence type="ECO:0000313" key="2">
    <source>
        <dbReference type="Proteomes" id="UP001226389"/>
    </source>
</evidence>
<proteinExistence type="predicted"/>
<evidence type="ECO:0000313" key="1">
    <source>
        <dbReference type="EMBL" id="MDQ0120831.1"/>
    </source>
</evidence>
<protein>
    <submittedName>
        <fullName evidence="1">Uncharacterized protein</fullName>
    </submittedName>
</protein>
<dbReference type="InterPro" id="IPR004838">
    <property type="entry name" value="NHTrfase_class1_PyrdxlP-BS"/>
</dbReference>
<keyword evidence="2" id="KW-1185">Reference proteome</keyword>
<dbReference type="Proteomes" id="UP001226389">
    <property type="component" value="Unassembled WGS sequence"/>
</dbReference>
<dbReference type="PROSITE" id="PS00105">
    <property type="entry name" value="AA_TRANSFER_CLASS_1"/>
    <property type="match status" value="1"/>
</dbReference>
<sequence length="46" mass="5215">MDLFITSHGKNPVFIELHHRARFTQSMLELKGIAKNRGIPGIRLGN</sequence>
<reference evidence="1 2" key="1">
    <citation type="submission" date="2023-07" db="EMBL/GenBank/DDBJ databases">
        <title>Sorghum-associated microbial communities from plants grown in Nebraska, USA.</title>
        <authorList>
            <person name="Schachtman D."/>
        </authorList>
    </citation>
    <scope>NUCLEOTIDE SEQUENCE [LARGE SCALE GENOMIC DNA]</scope>
    <source>
        <strain evidence="1 2">DS994</strain>
    </source>
</reference>
<dbReference type="EMBL" id="JAUSSY010000019">
    <property type="protein sequence ID" value="MDQ0120831.1"/>
    <property type="molecule type" value="Genomic_DNA"/>
</dbReference>
<gene>
    <name evidence="1" type="ORF">J2T22_004041</name>
</gene>
<organism evidence="1 2">
    <name type="scientific">Pseudarthrobacter defluvii</name>
    <dbReference type="NCBI Taxonomy" id="410837"/>
    <lineage>
        <taxon>Bacteria</taxon>
        <taxon>Bacillati</taxon>
        <taxon>Actinomycetota</taxon>
        <taxon>Actinomycetes</taxon>
        <taxon>Micrococcales</taxon>
        <taxon>Micrococcaceae</taxon>
        <taxon>Pseudarthrobacter</taxon>
    </lineage>
</organism>
<accession>A0ABT9UMF6</accession>
<name>A0ABT9UMF6_9MICC</name>
<comment type="caution">
    <text evidence="1">The sequence shown here is derived from an EMBL/GenBank/DDBJ whole genome shotgun (WGS) entry which is preliminary data.</text>
</comment>